<evidence type="ECO:0000256" key="1">
    <source>
        <dbReference type="SAM" id="Phobius"/>
    </source>
</evidence>
<feature type="transmembrane region" description="Helical" evidence="1">
    <location>
        <begin position="6"/>
        <end position="29"/>
    </location>
</feature>
<accession>A0A9E7BY52</accession>
<sequence>MPQMAPIWWMTLMVTFLFSMLICMWIMYFNKNIKMNINNKLKKKNMNWLW</sequence>
<organism evidence="2">
    <name type="scientific">Typhlocybinae gen. 1 sp. 1 BY-2021a</name>
    <dbReference type="NCBI Taxonomy" id="2893157"/>
    <lineage>
        <taxon>Eukaryota</taxon>
        <taxon>Metazoa</taxon>
        <taxon>Ecdysozoa</taxon>
        <taxon>Arthropoda</taxon>
        <taxon>Hexapoda</taxon>
        <taxon>Insecta</taxon>
        <taxon>Pterygota</taxon>
        <taxon>Neoptera</taxon>
        <taxon>Paraneoptera</taxon>
        <taxon>Hemiptera</taxon>
        <taxon>Auchenorrhyncha</taxon>
        <taxon>Membracoidea</taxon>
        <taxon>Cicadellidae</taxon>
        <taxon>Typhlocybinae</taxon>
    </lineage>
</organism>
<keyword evidence="2" id="KW-0496">Mitochondrion</keyword>
<keyword evidence="1" id="KW-0472">Membrane</keyword>
<dbReference type="EMBL" id="MW284826">
    <property type="protein sequence ID" value="UGN61358.1"/>
    <property type="molecule type" value="Genomic_DNA"/>
</dbReference>
<protein>
    <submittedName>
        <fullName evidence="2">ATP synthase F0 subunit 8</fullName>
    </submittedName>
</protein>
<keyword evidence="1" id="KW-1133">Transmembrane helix</keyword>
<keyword evidence="1" id="KW-0812">Transmembrane</keyword>
<name>A0A9E7BY52_9HEMI</name>
<reference evidence="2" key="1">
    <citation type="submission" date="2020-11" db="EMBL/GenBank/DDBJ databases">
        <title>Mitogenomic phylogeny of Typhlocybinae (Hemiptera: Cicadellidae): tribal classification and character evolution.</title>
        <authorList>
            <person name="Yan B."/>
            <person name="Yang M."/>
        </authorList>
    </citation>
    <scope>NUCLEOTIDE SEQUENCE</scope>
</reference>
<geneLocation type="mitochondrion" evidence="2"/>
<evidence type="ECO:0000313" key="2">
    <source>
        <dbReference type="EMBL" id="UGN61358.1"/>
    </source>
</evidence>
<proteinExistence type="predicted"/>
<gene>
    <name evidence="2" type="primary">ATP8</name>
</gene>
<dbReference type="AlphaFoldDB" id="A0A9E7BY52"/>